<gene>
    <name evidence="1" type="ORF">CEXT_542931</name>
</gene>
<dbReference type="EMBL" id="BPLR01021092">
    <property type="protein sequence ID" value="GIX85789.1"/>
    <property type="molecule type" value="Genomic_DNA"/>
</dbReference>
<name>A0AAV4NN49_CAEEX</name>
<sequence>MWLSSFSNRTVTCGFQIALKDINEWFSGFSNRTITCGFQVSPLGNEHVWYLLKVYQKSIKNSSPTQRAALTQQISVAHYEMANKTMDSLMKTTSTHRNRVTKWPTKTMFISGWK</sequence>
<protein>
    <recommendedName>
        <fullName evidence="3">LAGLIDADG homing endonuclease</fullName>
    </recommendedName>
</protein>
<organism evidence="1 2">
    <name type="scientific">Caerostris extrusa</name>
    <name type="common">Bark spider</name>
    <name type="synonym">Caerostris bankana</name>
    <dbReference type="NCBI Taxonomy" id="172846"/>
    <lineage>
        <taxon>Eukaryota</taxon>
        <taxon>Metazoa</taxon>
        <taxon>Ecdysozoa</taxon>
        <taxon>Arthropoda</taxon>
        <taxon>Chelicerata</taxon>
        <taxon>Arachnida</taxon>
        <taxon>Araneae</taxon>
        <taxon>Araneomorphae</taxon>
        <taxon>Entelegynae</taxon>
        <taxon>Araneoidea</taxon>
        <taxon>Araneidae</taxon>
        <taxon>Caerostris</taxon>
    </lineage>
</organism>
<evidence type="ECO:0008006" key="3">
    <source>
        <dbReference type="Google" id="ProtNLM"/>
    </source>
</evidence>
<evidence type="ECO:0000313" key="2">
    <source>
        <dbReference type="Proteomes" id="UP001054945"/>
    </source>
</evidence>
<accession>A0AAV4NN49</accession>
<proteinExistence type="predicted"/>
<reference evidence="1 2" key="1">
    <citation type="submission" date="2021-06" db="EMBL/GenBank/DDBJ databases">
        <title>Caerostris extrusa draft genome.</title>
        <authorList>
            <person name="Kono N."/>
            <person name="Arakawa K."/>
        </authorList>
    </citation>
    <scope>NUCLEOTIDE SEQUENCE [LARGE SCALE GENOMIC DNA]</scope>
</reference>
<dbReference type="Proteomes" id="UP001054945">
    <property type="component" value="Unassembled WGS sequence"/>
</dbReference>
<keyword evidence="2" id="KW-1185">Reference proteome</keyword>
<evidence type="ECO:0000313" key="1">
    <source>
        <dbReference type="EMBL" id="GIX85789.1"/>
    </source>
</evidence>
<dbReference type="AlphaFoldDB" id="A0AAV4NN49"/>
<comment type="caution">
    <text evidence="1">The sequence shown here is derived from an EMBL/GenBank/DDBJ whole genome shotgun (WGS) entry which is preliminary data.</text>
</comment>